<evidence type="ECO:0000313" key="1">
    <source>
        <dbReference type="EMBL" id="KRX43307.1"/>
    </source>
</evidence>
<protein>
    <submittedName>
        <fullName evidence="1">Uncharacterized protein</fullName>
    </submittedName>
</protein>
<dbReference type="EMBL" id="JYDJ01000122">
    <property type="protein sequence ID" value="KRX43307.1"/>
    <property type="molecule type" value="Genomic_DNA"/>
</dbReference>
<sequence length="65" mass="7234">MSSLSLGEVLNGSVELFVPTFLAFNDDELKRQPSHHTFKCVQIAHLATLKVSCERIEDTDCLLAD</sequence>
<proteinExistence type="predicted"/>
<organism evidence="1 2">
    <name type="scientific">Trichinella murrelli</name>
    <dbReference type="NCBI Taxonomy" id="144512"/>
    <lineage>
        <taxon>Eukaryota</taxon>
        <taxon>Metazoa</taxon>
        <taxon>Ecdysozoa</taxon>
        <taxon>Nematoda</taxon>
        <taxon>Enoplea</taxon>
        <taxon>Dorylaimia</taxon>
        <taxon>Trichinellida</taxon>
        <taxon>Trichinellidae</taxon>
        <taxon>Trichinella</taxon>
    </lineage>
</organism>
<name>A0A0V0TWD5_9BILA</name>
<keyword evidence="2" id="KW-1185">Reference proteome</keyword>
<comment type="caution">
    <text evidence="1">The sequence shown here is derived from an EMBL/GenBank/DDBJ whole genome shotgun (WGS) entry which is preliminary data.</text>
</comment>
<dbReference type="AlphaFoldDB" id="A0A0V0TWD5"/>
<reference evidence="1 2" key="1">
    <citation type="submission" date="2015-01" db="EMBL/GenBank/DDBJ databases">
        <title>Evolution of Trichinella species and genotypes.</title>
        <authorList>
            <person name="Korhonen P.K."/>
            <person name="Edoardo P."/>
            <person name="Giuseppe L.R."/>
            <person name="Gasser R.B."/>
        </authorList>
    </citation>
    <scope>NUCLEOTIDE SEQUENCE [LARGE SCALE GENOMIC DNA]</scope>
    <source>
        <strain evidence="1">ISS417</strain>
    </source>
</reference>
<gene>
    <name evidence="1" type="ORF">T05_16253</name>
</gene>
<evidence type="ECO:0000313" key="2">
    <source>
        <dbReference type="Proteomes" id="UP000055048"/>
    </source>
</evidence>
<dbReference type="Proteomes" id="UP000055048">
    <property type="component" value="Unassembled WGS sequence"/>
</dbReference>
<accession>A0A0V0TWD5</accession>